<protein>
    <recommendedName>
        <fullName evidence="2">Glutaredoxin domain-containing protein</fullName>
    </recommendedName>
</protein>
<evidence type="ECO:0000313" key="3">
    <source>
        <dbReference type="EMBL" id="MCL7042889.1"/>
    </source>
</evidence>
<evidence type="ECO:0000259" key="2">
    <source>
        <dbReference type="Pfam" id="PF00462"/>
    </source>
</evidence>
<dbReference type="Gene3D" id="3.40.30.10">
    <property type="entry name" value="Glutaredoxin"/>
    <property type="match status" value="1"/>
</dbReference>
<organism evidence="3 4">
    <name type="scientific">Papaver nudicaule</name>
    <name type="common">Iceland poppy</name>
    <dbReference type="NCBI Taxonomy" id="74823"/>
    <lineage>
        <taxon>Eukaryota</taxon>
        <taxon>Viridiplantae</taxon>
        <taxon>Streptophyta</taxon>
        <taxon>Embryophyta</taxon>
        <taxon>Tracheophyta</taxon>
        <taxon>Spermatophyta</taxon>
        <taxon>Magnoliopsida</taxon>
        <taxon>Ranunculales</taxon>
        <taxon>Papaveraceae</taxon>
        <taxon>Papaveroideae</taxon>
        <taxon>Papaver</taxon>
    </lineage>
</organism>
<feature type="domain" description="Glutaredoxin" evidence="2">
    <location>
        <begin position="245"/>
        <end position="310"/>
    </location>
</feature>
<dbReference type="EMBL" id="JAJJMA010240677">
    <property type="protein sequence ID" value="MCL7042889.1"/>
    <property type="molecule type" value="Genomic_DNA"/>
</dbReference>
<accession>A0AA41VKK4</accession>
<dbReference type="PROSITE" id="PS51354">
    <property type="entry name" value="GLUTAREDOXIN_2"/>
    <property type="match status" value="1"/>
</dbReference>
<feature type="region of interest" description="Disordered" evidence="1">
    <location>
        <begin position="203"/>
        <end position="225"/>
    </location>
</feature>
<proteinExistence type="predicted"/>
<dbReference type="PANTHER" id="PTHR45669">
    <property type="entry name" value="GLUTAREDOXIN DOMAIN-CONTAINING CYSTEINE-RICH PROTEIN CG12206-RELATED"/>
    <property type="match status" value="1"/>
</dbReference>
<evidence type="ECO:0000313" key="4">
    <source>
        <dbReference type="Proteomes" id="UP001177140"/>
    </source>
</evidence>
<feature type="compositionally biased region" description="Low complexity" evidence="1">
    <location>
        <begin position="213"/>
        <end position="225"/>
    </location>
</feature>
<dbReference type="Pfam" id="PF23733">
    <property type="entry name" value="GRXCR1-2_C"/>
    <property type="match status" value="1"/>
</dbReference>
<keyword evidence="4" id="KW-1185">Reference proteome</keyword>
<dbReference type="PANTHER" id="PTHR45669:SF18">
    <property type="entry name" value="GLUTAREDOXIN FAMILY PROTEIN"/>
    <property type="match status" value="1"/>
</dbReference>
<comment type="caution">
    <text evidence="3">The sequence shown here is derived from an EMBL/GenBank/DDBJ whole genome shotgun (WGS) entry which is preliminary data.</text>
</comment>
<sequence>MGCSVSRPEQTLISNSNNNIESFPSPSFSNNQSFCIVHHPPLKKGDTHHLVSLTSTTYGSLLLIDSNPSSPISSPKSPSLSSSPDSVINTWELMDGLDDYDYSSLPKKQPVLLDRSYSWNSSSKKSCFEKQGSLRNGLVKGNVMKLCSAFEEAKISRQNSRKENEKLARPLWKHLTEESLLADMDPNVATSFRRAVSSRQLGSSKSMVIKPNTTTTSSSSSSSLSRFSPFLDEKVRLKGAEDRIVLYYTSLRGIRRTFEDCYTVRSIFKGFRVSVDERDISMDSAYRKELQIALGEKTVSLPRVFIKGKYLGGVEEIKQLHEVGDLVKLLEGIPAKDPNLVCSCGDLRFLPCSNCKGSRKIFSEDEEQLRRCPDCNENGLIRCPDCCN</sequence>
<dbReference type="InterPro" id="IPR002109">
    <property type="entry name" value="Glutaredoxin"/>
</dbReference>
<dbReference type="CDD" id="cd03031">
    <property type="entry name" value="GRX_GRX_like"/>
    <property type="match status" value="1"/>
</dbReference>
<dbReference type="SUPFAM" id="SSF52833">
    <property type="entry name" value="Thioredoxin-like"/>
    <property type="match status" value="1"/>
</dbReference>
<dbReference type="Proteomes" id="UP001177140">
    <property type="component" value="Unassembled WGS sequence"/>
</dbReference>
<dbReference type="Pfam" id="PF00462">
    <property type="entry name" value="Glutaredoxin"/>
    <property type="match status" value="1"/>
</dbReference>
<dbReference type="InterPro" id="IPR036249">
    <property type="entry name" value="Thioredoxin-like_sf"/>
</dbReference>
<reference evidence="3" key="1">
    <citation type="submission" date="2022-03" db="EMBL/GenBank/DDBJ databases">
        <title>A functionally conserved STORR gene fusion in Papaver species that diverged 16.8 million years ago.</title>
        <authorList>
            <person name="Catania T."/>
        </authorList>
    </citation>
    <scope>NUCLEOTIDE SEQUENCE</scope>
    <source>
        <strain evidence="3">S-191538</strain>
    </source>
</reference>
<dbReference type="AlphaFoldDB" id="A0AA41VKK4"/>
<gene>
    <name evidence="3" type="ORF">MKW94_018058</name>
</gene>
<name>A0AA41VKK4_PAPNU</name>
<evidence type="ECO:0000256" key="1">
    <source>
        <dbReference type="SAM" id="MobiDB-lite"/>
    </source>
</evidence>